<dbReference type="PROSITE" id="PS50109">
    <property type="entry name" value="HIS_KIN"/>
    <property type="match status" value="1"/>
</dbReference>
<dbReference type="Pfam" id="PF08447">
    <property type="entry name" value="PAS_3"/>
    <property type="match status" value="1"/>
</dbReference>
<dbReference type="CDD" id="cd00130">
    <property type="entry name" value="PAS"/>
    <property type="match status" value="1"/>
</dbReference>
<dbReference type="PANTHER" id="PTHR43547">
    <property type="entry name" value="TWO-COMPONENT HISTIDINE KINASE"/>
    <property type="match status" value="1"/>
</dbReference>
<dbReference type="SMART" id="SM00448">
    <property type="entry name" value="REC"/>
    <property type="match status" value="1"/>
</dbReference>
<feature type="domain" description="Response regulatory" evidence="6">
    <location>
        <begin position="682"/>
        <end position="798"/>
    </location>
</feature>
<dbReference type="InterPro" id="IPR003661">
    <property type="entry name" value="HisK_dim/P_dom"/>
</dbReference>
<dbReference type="Gene3D" id="3.30.565.10">
    <property type="entry name" value="Histidine kinase-like ATPase, C-terminal domain"/>
    <property type="match status" value="1"/>
</dbReference>
<protein>
    <recommendedName>
        <fullName evidence="2">histidine kinase</fullName>
        <ecNumber evidence="2">2.7.13.3</ecNumber>
    </recommendedName>
</protein>
<dbReference type="InterPro" id="IPR005467">
    <property type="entry name" value="His_kinase_dom"/>
</dbReference>
<evidence type="ECO:0000313" key="8">
    <source>
        <dbReference type="EMBL" id="GAA3956946.1"/>
    </source>
</evidence>
<dbReference type="CDD" id="cd17580">
    <property type="entry name" value="REC_2_DhkD-like"/>
    <property type="match status" value="1"/>
</dbReference>
<dbReference type="SMART" id="SM00091">
    <property type="entry name" value="PAS"/>
    <property type="match status" value="3"/>
</dbReference>
<dbReference type="SMART" id="SM00086">
    <property type="entry name" value="PAC"/>
    <property type="match status" value="1"/>
</dbReference>
<dbReference type="NCBIfam" id="TIGR00229">
    <property type="entry name" value="sensory_box"/>
    <property type="match status" value="1"/>
</dbReference>
<evidence type="ECO:0000256" key="2">
    <source>
        <dbReference type="ARBA" id="ARBA00012438"/>
    </source>
</evidence>
<feature type="domain" description="Histidine kinase" evidence="5">
    <location>
        <begin position="441"/>
        <end position="659"/>
    </location>
</feature>
<sequence length="800" mass="89043">MMKPDDYRLLFDSTPYPYLVMAPDLTVIGANAAYLKSVGRTKADIVGRYVFDAFPVNPNDPESTNVQEVKSSLEMAIATKRPHSTPCLRYAVSTDTPAGPGFVERFWRAVHTPSVDEKGEVVFVTQSSIDVTDLYTRDGLARDPSDMPGPRPEDESEVFSRAQMHEALASILKDERGHLRNLFNQAPGFVAVLTGPDHVFNMVNEAYYQLVGHRDIIGKPLRKALPEVLGQGYEELLNQVYQTGEQWQGRGMRVNLQREVDGPIVECFIDLSYQPYHGVDGSIIGIFAQGYDVTDAFEAQAARRESEERLKDGMLAAKMVVWDWDIESRKMVFSDNVEEVLGRTADSLDDLYSSVHPDDRAKMRLVHERAFAERSGYREVIRFTRPDSARQIWIDVRGKVRCDESGKPFAVRGVTLDITERVNAEEELREADRRKDEFLAMLAHELRNPLAPISSAAQLMKMVKLDETRLQQTSDIITRQIGHMTGLVDDLIDVSRVTRGLVTTEKQALDMKRIISDAVEQISPMIESKQHHLILDLAAKPARVLGDQKRLVQVITNILSNAAKYTPTGGNITLQMEVESEHVAVIITDDGIGIRPDLLPRVFELFTQAERTSDRSLGGLGVGLALVRSLVDLHGGRVLASSDGYGKGSKFVVCLPRLDKENPACDLPPLGETEDSAGRSLRVMVVDDNADAAEMLAMFLEASGHEVHTEHSARAVLNSIDRQVPDVFLLDIGLPEMDGNELARQLRQRQDTAKAVLIAVTGYGQAQDREKTRAAGFDYHFVKPVNTLELLEVLATIPTC</sequence>
<dbReference type="Gene3D" id="3.40.50.2300">
    <property type="match status" value="1"/>
</dbReference>
<dbReference type="InterPro" id="IPR000014">
    <property type="entry name" value="PAS"/>
</dbReference>
<dbReference type="RefSeq" id="WP_344804771.1">
    <property type="nucleotide sequence ID" value="NZ_BAABBO010000007.1"/>
</dbReference>
<dbReference type="Pfam" id="PF00512">
    <property type="entry name" value="HisKA"/>
    <property type="match status" value="1"/>
</dbReference>
<dbReference type="Pfam" id="PF02518">
    <property type="entry name" value="HATPase_c"/>
    <property type="match status" value="1"/>
</dbReference>
<dbReference type="CDD" id="cd00075">
    <property type="entry name" value="HATPase"/>
    <property type="match status" value="1"/>
</dbReference>
<dbReference type="PRINTS" id="PR00344">
    <property type="entry name" value="BCTRLSENSOR"/>
</dbReference>
<dbReference type="CDD" id="cd00082">
    <property type="entry name" value="HisKA"/>
    <property type="match status" value="1"/>
</dbReference>
<keyword evidence="9" id="KW-1185">Reference proteome</keyword>
<evidence type="ECO:0000256" key="3">
    <source>
        <dbReference type="ARBA" id="ARBA00022553"/>
    </source>
</evidence>
<keyword evidence="3 4" id="KW-0597">Phosphoprotein</keyword>
<dbReference type="InterPro" id="IPR013655">
    <property type="entry name" value="PAS_fold_3"/>
</dbReference>
<dbReference type="SUPFAM" id="SSF55785">
    <property type="entry name" value="PYP-like sensor domain (PAS domain)"/>
    <property type="match status" value="3"/>
</dbReference>
<comment type="caution">
    <text evidence="8">The sequence shown here is derived from an EMBL/GenBank/DDBJ whole genome shotgun (WGS) entry which is preliminary data.</text>
</comment>
<accession>A0ABP7P1E4</accession>
<dbReference type="InterPro" id="IPR003594">
    <property type="entry name" value="HATPase_dom"/>
</dbReference>
<dbReference type="InterPro" id="IPR036890">
    <property type="entry name" value="HATPase_C_sf"/>
</dbReference>
<organism evidence="8 9">
    <name type="scientific">Allohahella marinimesophila</name>
    <dbReference type="NCBI Taxonomy" id="1054972"/>
    <lineage>
        <taxon>Bacteria</taxon>
        <taxon>Pseudomonadati</taxon>
        <taxon>Pseudomonadota</taxon>
        <taxon>Gammaproteobacteria</taxon>
        <taxon>Oceanospirillales</taxon>
        <taxon>Hahellaceae</taxon>
        <taxon>Allohahella</taxon>
    </lineage>
</organism>
<dbReference type="SUPFAM" id="SSF55874">
    <property type="entry name" value="ATPase domain of HSP90 chaperone/DNA topoisomerase II/histidine kinase"/>
    <property type="match status" value="1"/>
</dbReference>
<evidence type="ECO:0000259" key="7">
    <source>
        <dbReference type="PROSITE" id="PS50113"/>
    </source>
</evidence>
<dbReference type="InterPro" id="IPR001610">
    <property type="entry name" value="PAC"/>
</dbReference>
<dbReference type="InterPro" id="IPR001789">
    <property type="entry name" value="Sig_transdc_resp-reg_receiver"/>
</dbReference>
<dbReference type="PROSITE" id="PS50113">
    <property type="entry name" value="PAC"/>
    <property type="match status" value="2"/>
</dbReference>
<evidence type="ECO:0000313" key="9">
    <source>
        <dbReference type="Proteomes" id="UP001501337"/>
    </source>
</evidence>
<feature type="modified residue" description="4-aspartylphosphate" evidence="4">
    <location>
        <position position="731"/>
    </location>
</feature>
<dbReference type="InterPro" id="IPR035965">
    <property type="entry name" value="PAS-like_dom_sf"/>
</dbReference>
<gene>
    <name evidence="8" type="ORF">GCM10022278_14380</name>
</gene>
<evidence type="ECO:0000256" key="1">
    <source>
        <dbReference type="ARBA" id="ARBA00000085"/>
    </source>
</evidence>
<dbReference type="PANTHER" id="PTHR43547:SF2">
    <property type="entry name" value="HYBRID SIGNAL TRANSDUCTION HISTIDINE KINASE C"/>
    <property type="match status" value="1"/>
</dbReference>
<dbReference type="Gene3D" id="2.10.70.100">
    <property type="match status" value="1"/>
</dbReference>
<dbReference type="Pfam" id="PF08448">
    <property type="entry name" value="PAS_4"/>
    <property type="match status" value="2"/>
</dbReference>
<dbReference type="InterPro" id="IPR000700">
    <property type="entry name" value="PAS-assoc_C"/>
</dbReference>
<evidence type="ECO:0000259" key="5">
    <source>
        <dbReference type="PROSITE" id="PS50109"/>
    </source>
</evidence>
<dbReference type="Pfam" id="PF00072">
    <property type="entry name" value="Response_reg"/>
    <property type="match status" value="1"/>
</dbReference>
<dbReference type="PROSITE" id="PS50110">
    <property type="entry name" value="RESPONSE_REGULATORY"/>
    <property type="match status" value="1"/>
</dbReference>
<dbReference type="EMBL" id="BAABBO010000007">
    <property type="protein sequence ID" value="GAA3956946.1"/>
    <property type="molecule type" value="Genomic_DNA"/>
</dbReference>
<reference evidence="9" key="1">
    <citation type="journal article" date="2019" name="Int. J. Syst. Evol. Microbiol.">
        <title>The Global Catalogue of Microorganisms (GCM) 10K type strain sequencing project: providing services to taxonomists for standard genome sequencing and annotation.</title>
        <authorList>
            <consortium name="The Broad Institute Genomics Platform"/>
            <consortium name="The Broad Institute Genome Sequencing Center for Infectious Disease"/>
            <person name="Wu L."/>
            <person name="Ma J."/>
        </authorList>
    </citation>
    <scope>NUCLEOTIDE SEQUENCE [LARGE SCALE GENOMIC DNA]</scope>
    <source>
        <strain evidence="9">JCM 17555</strain>
    </source>
</reference>
<evidence type="ECO:0000259" key="6">
    <source>
        <dbReference type="PROSITE" id="PS50110"/>
    </source>
</evidence>
<dbReference type="SUPFAM" id="SSF52172">
    <property type="entry name" value="CheY-like"/>
    <property type="match status" value="1"/>
</dbReference>
<comment type="catalytic activity">
    <reaction evidence="1">
        <text>ATP + protein L-histidine = ADP + protein N-phospho-L-histidine.</text>
        <dbReference type="EC" id="2.7.13.3"/>
    </reaction>
</comment>
<dbReference type="EC" id="2.7.13.3" evidence="2"/>
<feature type="domain" description="PAC" evidence="7">
    <location>
        <begin position="250"/>
        <end position="305"/>
    </location>
</feature>
<dbReference type="SMART" id="SM00388">
    <property type="entry name" value="HisKA"/>
    <property type="match status" value="1"/>
</dbReference>
<dbReference type="InterPro" id="IPR004358">
    <property type="entry name" value="Sig_transdc_His_kin-like_C"/>
</dbReference>
<dbReference type="SMART" id="SM00387">
    <property type="entry name" value="HATPase_c"/>
    <property type="match status" value="1"/>
</dbReference>
<dbReference type="InterPro" id="IPR013656">
    <property type="entry name" value="PAS_4"/>
</dbReference>
<dbReference type="Proteomes" id="UP001501337">
    <property type="component" value="Unassembled WGS sequence"/>
</dbReference>
<dbReference type="InterPro" id="IPR036097">
    <property type="entry name" value="HisK_dim/P_sf"/>
</dbReference>
<name>A0ABP7P1E4_9GAMM</name>
<dbReference type="Gene3D" id="3.30.450.20">
    <property type="entry name" value="PAS domain"/>
    <property type="match status" value="3"/>
</dbReference>
<dbReference type="Gene3D" id="1.10.287.130">
    <property type="match status" value="1"/>
</dbReference>
<evidence type="ECO:0000256" key="4">
    <source>
        <dbReference type="PROSITE-ProRule" id="PRU00169"/>
    </source>
</evidence>
<dbReference type="SUPFAM" id="SSF47384">
    <property type="entry name" value="Homodimeric domain of signal transducing histidine kinase"/>
    <property type="match status" value="1"/>
</dbReference>
<dbReference type="InterPro" id="IPR011006">
    <property type="entry name" value="CheY-like_superfamily"/>
</dbReference>
<proteinExistence type="predicted"/>
<feature type="domain" description="PAC" evidence="7">
    <location>
        <begin position="377"/>
        <end position="430"/>
    </location>
</feature>